<keyword evidence="2" id="KW-1185">Reference proteome</keyword>
<dbReference type="Proteomes" id="UP000185547">
    <property type="component" value="Unassembled WGS sequence"/>
</dbReference>
<sequence length="38" mass="4193">MQPGGHFDIYVGDAFERNVSQQLDFLARHVPTSTGDAD</sequence>
<evidence type="ECO:0000313" key="1">
    <source>
        <dbReference type="EMBL" id="SIQ04078.1"/>
    </source>
</evidence>
<protein>
    <submittedName>
        <fullName evidence="1">Uncharacterized protein</fullName>
    </submittedName>
</protein>
<dbReference type="EMBL" id="FTMH01000005">
    <property type="protein sequence ID" value="SIQ04078.1"/>
    <property type="molecule type" value="Genomic_DNA"/>
</dbReference>
<organism evidence="1 2">
    <name type="scientific">Corynebacterium afermentans</name>
    <dbReference type="NCBI Taxonomy" id="38286"/>
    <lineage>
        <taxon>Bacteria</taxon>
        <taxon>Bacillati</taxon>
        <taxon>Actinomycetota</taxon>
        <taxon>Actinomycetes</taxon>
        <taxon>Mycobacteriales</taxon>
        <taxon>Corynebacteriaceae</taxon>
        <taxon>Corynebacterium</taxon>
    </lineage>
</organism>
<reference evidence="1 2" key="1">
    <citation type="submission" date="2017-01" db="EMBL/GenBank/DDBJ databases">
        <authorList>
            <person name="Varghese N."/>
            <person name="Submissions S."/>
        </authorList>
    </citation>
    <scope>NUCLEOTIDE SEQUENCE [LARGE SCALE GENOMIC DNA]</scope>
    <source>
        <strain evidence="1 2">DSM 44280</strain>
    </source>
</reference>
<proteinExistence type="predicted"/>
<evidence type="ECO:0000313" key="2">
    <source>
        <dbReference type="Proteomes" id="UP000185547"/>
    </source>
</evidence>
<gene>
    <name evidence="1" type="ORF">SAMN05421802_1055</name>
</gene>
<comment type="caution">
    <text evidence="1">The sequence shown here is derived from an EMBL/GenBank/DDBJ whole genome shotgun (WGS) entry which is preliminary data.</text>
</comment>
<accession>A0A9X8R1P2</accession>
<name>A0A9X8R1P2_9CORY</name>
<dbReference type="AlphaFoldDB" id="A0A9X8R1P2"/>